<dbReference type="RefSeq" id="WP_203725167.1">
    <property type="nucleotide sequence ID" value="NZ_BAAATX010000023.1"/>
</dbReference>
<feature type="domain" description="ER-bound oxygenase mpaB/mpaB'/Rubber oxygenase catalytic" evidence="1">
    <location>
        <begin position="15"/>
        <end position="239"/>
    </location>
</feature>
<reference evidence="2 3" key="1">
    <citation type="submission" date="2021-01" db="EMBL/GenBank/DDBJ databases">
        <title>Whole genome shotgun sequence of Actinoplanes durhamensis NBRC 14914.</title>
        <authorList>
            <person name="Komaki H."/>
            <person name="Tamura T."/>
        </authorList>
    </citation>
    <scope>NUCLEOTIDE SEQUENCE [LARGE SCALE GENOMIC DNA]</scope>
    <source>
        <strain evidence="2 3">NBRC 14914</strain>
    </source>
</reference>
<comment type="caution">
    <text evidence="2">The sequence shown here is derived from an EMBL/GenBank/DDBJ whole genome shotgun (WGS) entry which is preliminary data.</text>
</comment>
<proteinExistence type="predicted"/>
<protein>
    <recommendedName>
        <fullName evidence="1">ER-bound oxygenase mpaB/mpaB'/Rubber oxygenase catalytic domain-containing protein</fullName>
    </recommendedName>
</protein>
<dbReference type="Proteomes" id="UP000637628">
    <property type="component" value="Unassembled WGS sequence"/>
</dbReference>
<accession>A0ABQ3YPV4</accession>
<keyword evidence="3" id="KW-1185">Reference proteome</keyword>
<organism evidence="2 3">
    <name type="scientific">Paractinoplanes durhamensis</name>
    <dbReference type="NCBI Taxonomy" id="113563"/>
    <lineage>
        <taxon>Bacteria</taxon>
        <taxon>Bacillati</taxon>
        <taxon>Actinomycetota</taxon>
        <taxon>Actinomycetes</taxon>
        <taxon>Micromonosporales</taxon>
        <taxon>Micromonosporaceae</taxon>
        <taxon>Paractinoplanes</taxon>
    </lineage>
</organism>
<evidence type="ECO:0000313" key="3">
    <source>
        <dbReference type="Proteomes" id="UP000637628"/>
    </source>
</evidence>
<evidence type="ECO:0000313" key="2">
    <source>
        <dbReference type="EMBL" id="GID99577.1"/>
    </source>
</evidence>
<sequence length="287" mass="31034">MSGDVGLFGPGSVTWRLHQEPILLLGGLRSLYLQALHPRAVTAVAQNSRYRADPWGRLTRTSAYVGTVIWGTTAEAEAAALRVRRMHARMRAVDPRTGEPFRIDEPGLLRWVHVAEVESFLTTAVRAGVRLTPAEIDGYYTEQLKAAELMGLDPATVPATADEVSAYYDETLPSLALSRDGVETALFLTVPSVPENWGGRAFRLGLTLGPTRWAYFGVAATAMAMLPPWARRLYGGLGLPTTDLTADLSARGLRFLLSTVLATIPRSLQVTPIREAALARAAAAAVL</sequence>
<gene>
    <name evidence="2" type="ORF">Adu01nite_09280</name>
</gene>
<dbReference type="PANTHER" id="PTHR36151:SF3">
    <property type="entry name" value="ER-BOUND OXYGENASE MPAB_MPAB'_RUBBER OXYGENASE CATALYTIC DOMAIN-CONTAINING PROTEIN"/>
    <property type="match status" value="1"/>
</dbReference>
<evidence type="ECO:0000259" key="1">
    <source>
        <dbReference type="Pfam" id="PF09995"/>
    </source>
</evidence>
<dbReference type="Pfam" id="PF09995">
    <property type="entry name" value="MPAB_Lcp_cat"/>
    <property type="match status" value="1"/>
</dbReference>
<name>A0ABQ3YPV4_9ACTN</name>
<dbReference type="PANTHER" id="PTHR36151">
    <property type="entry name" value="BLR2777 PROTEIN"/>
    <property type="match status" value="1"/>
</dbReference>
<dbReference type="EMBL" id="BOML01000007">
    <property type="protein sequence ID" value="GID99577.1"/>
    <property type="molecule type" value="Genomic_DNA"/>
</dbReference>
<dbReference type="InterPro" id="IPR018713">
    <property type="entry name" value="MPAB/Lcp_cat_dom"/>
</dbReference>